<evidence type="ECO:0000313" key="13">
    <source>
        <dbReference type="Proteomes" id="UP001283361"/>
    </source>
</evidence>
<feature type="signal peptide" evidence="11">
    <location>
        <begin position="1"/>
        <end position="23"/>
    </location>
</feature>
<dbReference type="CDD" id="cd00112">
    <property type="entry name" value="LDLa"/>
    <property type="match status" value="3"/>
</dbReference>
<dbReference type="GO" id="GO:0043235">
    <property type="term" value="C:receptor complex"/>
    <property type="evidence" value="ECO:0007669"/>
    <property type="project" value="TreeGrafter"/>
</dbReference>
<keyword evidence="3" id="KW-0677">Repeat</keyword>
<name>A0AAE1CK34_9GAST</name>
<keyword evidence="4" id="KW-1133">Transmembrane helix</keyword>
<feature type="disulfide bond" evidence="9">
    <location>
        <begin position="317"/>
        <end position="332"/>
    </location>
</feature>
<dbReference type="GO" id="GO:0005041">
    <property type="term" value="F:low-density lipoprotein particle receptor activity"/>
    <property type="evidence" value="ECO:0007669"/>
    <property type="project" value="TreeGrafter"/>
</dbReference>
<evidence type="ECO:0000256" key="2">
    <source>
        <dbReference type="ARBA" id="ARBA00022692"/>
    </source>
</evidence>
<evidence type="ECO:0000256" key="5">
    <source>
        <dbReference type="ARBA" id="ARBA00023136"/>
    </source>
</evidence>
<dbReference type="EMBL" id="JAWDGP010007892">
    <property type="protein sequence ID" value="KAK3701509.1"/>
    <property type="molecule type" value="Genomic_DNA"/>
</dbReference>
<feature type="compositionally biased region" description="Polar residues" evidence="10">
    <location>
        <begin position="175"/>
        <end position="186"/>
    </location>
</feature>
<dbReference type="InterPro" id="IPR036055">
    <property type="entry name" value="LDL_receptor-like_sf"/>
</dbReference>
<evidence type="ECO:0000256" key="1">
    <source>
        <dbReference type="ARBA" id="ARBA00004167"/>
    </source>
</evidence>
<evidence type="ECO:0000256" key="8">
    <source>
        <dbReference type="ARBA" id="ARBA00023180"/>
    </source>
</evidence>
<comment type="caution">
    <text evidence="9">Lacks conserved residue(s) required for the propagation of feature annotation.</text>
</comment>
<dbReference type="PANTHER" id="PTHR22722:SF5">
    <property type="entry name" value="LOW-DENSITY LIPOPROTEIN RECEPTOR-RELATED PROTEIN 1B"/>
    <property type="match status" value="1"/>
</dbReference>
<sequence>MITRSNIVFFCIIVLWMPRGASVLRVNPRVTAVPDDGITVDDSITTTSEDTASPVVVDDSITTSSEDTASPVVVDDSITTSSEDTASPVVVDDSITTSSEDTASPVVVDDSITTTSEGTSTPVVVDDSTTTSSEETSTPVVVDDSTTTSSEETSTPVFVDDSTTTSSEETATPTDGHSSVTGSSEMHTTHESSFETLPDITVPMSCPQERKFICNNGRCISKEWLCDGEDDCNDGEDEKGCDEVTELQRRERVTDCSPDAYHCKGQGQSCIEKQRICNEHEDCPLGDDEENCIMPYCPTYTYQCQGSTKCISQMFLCDRKEDCPGGEDESDCHGVGEHKGSTGGMVGTGRGGGEELTVLLCELLC</sequence>
<keyword evidence="13" id="KW-1185">Reference proteome</keyword>
<dbReference type="SMART" id="SM00192">
    <property type="entry name" value="LDLa"/>
    <property type="match status" value="3"/>
</dbReference>
<dbReference type="InterPro" id="IPR023415">
    <property type="entry name" value="LDLR_class-A_CS"/>
</dbReference>
<keyword evidence="5" id="KW-0472">Membrane</keyword>
<dbReference type="GO" id="GO:0005886">
    <property type="term" value="C:plasma membrane"/>
    <property type="evidence" value="ECO:0007669"/>
    <property type="project" value="TreeGrafter"/>
</dbReference>
<gene>
    <name evidence="12" type="ORF">RRG08_049716</name>
</gene>
<dbReference type="Pfam" id="PF00057">
    <property type="entry name" value="Ldl_recept_a"/>
    <property type="match status" value="3"/>
</dbReference>
<feature type="chain" id="PRO_5042090633" evidence="11">
    <location>
        <begin position="24"/>
        <end position="365"/>
    </location>
</feature>
<dbReference type="Gene3D" id="4.10.400.10">
    <property type="entry name" value="Low-density Lipoprotein Receptor"/>
    <property type="match status" value="3"/>
</dbReference>
<dbReference type="SUPFAM" id="SSF57424">
    <property type="entry name" value="LDL receptor-like module"/>
    <property type="match status" value="3"/>
</dbReference>
<dbReference type="InterPro" id="IPR051221">
    <property type="entry name" value="LDLR-related"/>
</dbReference>
<organism evidence="12 13">
    <name type="scientific">Elysia crispata</name>
    <name type="common">lettuce slug</name>
    <dbReference type="NCBI Taxonomy" id="231223"/>
    <lineage>
        <taxon>Eukaryota</taxon>
        <taxon>Metazoa</taxon>
        <taxon>Spiralia</taxon>
        <taxon>Lophotrochozoa</taxon>
        <taxon>Mollusca</taxon>
        <taxon>Gastropoda</taxon>
        <taxon>Heterobranchia</taxon>
        <taxon>Euthyneura</taxon>
        <taxon>Panpulmonata</taxon>
        <taxon>Sacoglossa</taxon>
        <taxon>Placobranchoidea</taxon>
        <taxon>Plakobranchidae</taxon>
        <taxon>Elysia</taxon>
    </lineage>
</organism>
<dbReference type="PROSITE" id="PS01209">
    <property type="entry name" value="LDLRA_1"/>
    <property type="match status" value="3"/>
</dbReference>
<dbReference type="PROSITE" id="PS50068">
    <property type="entry name" value="LDLRA_2"/>
    <property type="match status" value="3"/>
</dbReference>
<evidence type="ECO:0000256" key="10">
    <source>
        <dbReference type="SAM" id="MobiDB-lite"/>
    </source>
</evidence>
<dbReference type="PANTHER" id="PTHR22722">
    <property type="entry name" value="LOW-DENSITY LIPOPROTEIN RECEPTOR-RELATED PROTEIN 2-RELATED"/>
    <property type="match status" value="1"/>
</dbReference>
<feature type="compositionally biased region" description="Low complexity" evidence="10">
    <location>
        <begin position="119"/>
        <end position="174"/>
    </location>
</feature>
<keyword evidence="11" id="KW-0732">Signal</keyword>
<keyword evidence="6 9" id="KW-1015">Disulfide bond</keyword>
<evidence type="ECO:0000256" key="3">
    <source>
        <dbReference type="ARBA" id="ARBA00022737"/>
    </source>
</evidence>
<dbReference type="InterPro" id="IPR002172">
    <property type="entry name" value="LDrepeatLR_classA_rpt"/>
</dbReference>
<proteinExistence type="predicted"/>
<evidence type="ECO:0000313" key="12">
    <source>
        <dbReference type="EMBL" id="KAK3701509.1"/>
    </source>
</evidence>
<feature type="disulfide bond" evidence="9">
    <location>
        <begin position="214"/>
        <end position="232"/>
    </location>
</feature>
<evidence type="ECO:0000256" key="4">
    <source>
        <dbReference type="ARBA" id="ARBA00022989"/>
    </source>
</evidence>
<accession>A0AAE1CK34</accession>
<reference evidence="12" key="1">
    <citation type="journal article" date="2023" name="G3 (Bethesda)">
        <title>A reference genome for the long-term kleptoplast-retaining sea slug Elysia crispata morphotype clarki.</title>
        <authorList>
            <person name="Eastman K.E."/>
            <person name="Pendleton A.L."/>
            <person name="Shaikh M.A."/>
            <person name="Suttiyut T."/>
            <person name="Ogas R."/>
            <person name="Tomko P."/>
            <person name="Gavelis G."/>
            <person name="Widhalm J.R."/>
            <person name="Wisecaver J.H."/>
        </authorList>
    </citation>
    <scope>NUCLEOTIDE SEQUENCE</scope>
    <source>
        <strain evidence="12">ECLA1</strain>
    </source>
</reference>
<comment type="caution">
    <text evidence="12">The sequence shown here is derived from an EMBL/GenBank/DDBJ whole genome shotgun (WGS) entry which is preliminary data.</text>
</comment>
<feature type="region of interest" description="Disordered" evidence="10">
    <location>
        <begin position="76"/>
        <end position="196"/>
    </location>
</feature>
<evidence type="ECO:0000256" key="9">
    <source>
        <dbReference type="PROSITE-ProRule" id="PRU00124"/>
    </source>
</evidence>
<feature type="disulfide bond" evidence="9">
    <location>
        <begin position="277"/>
        <end position="292"/>
    </location>
</feature>
<keyword evidence="2" id="KW-0812">Transmembrane</keyword>
<evidence type="ECO:0000256" key="7">
    <source>
        <dbReference type="ARBA" id="ARBA00023170"/>
    </source>
</evidence>
<protein>
    <submittedName>
        <fullName evidence="12">Uncharacterized protein</fullName>
    </submittedName>
</protein>
<keyword evidence="7" id="KW-0675">Receptor</keyword>
<dbReference type="PRINTS" id="PR00261">
    <property type="entry name" value="LDLRECEPTOR"/>
</dbReference>
<keyword evidence="8" id="KW-0325">Glycoprotein</keyword>
<evidence type="ECO:0000256" key="11">
    <source>
        <dbReference type="SAM" id="SignalP"/>
    </source>
</evidence>
<comment type="subcellular location">
    <subcellularLocation>
        <location evidence="1">Membrane</location>
        <topology evidence="1">Single-pass membrane protein</topology>
    </subcellularLocation>
</comment>
<feature type="disulfide bond" evidence="9">
    <location>
        <begin position="226"/>
        <end position="241"/>
    </location>
</feature>
<evidence type="ECO:0000256" key="6">
    <source>
        <dbReference type="ARBA" id="ARBA00023157"/>
    </source>
</evidence>
<dbReference type="Proteomes" id="UP001283361">
    <property type="component" value="Unassembled WGS sequence"/>
</dbReference>
<dbReference type="AlphaFoldDB" id="A0AAE1CK34"/>